<dbReference type="EMBL" id="JBHSUA010000020">
    <property type="protein sequence ID" value="MFC6397430.1"/>
    <property type="molecule type" value="Genomic_DNA"/>
</dbReference>
<gene>
    <name evidence="23" type="ORF">ACFP57_10620</name>
</gene>
<evidence type="ECO:0000256" key="3">
    <source>
        <dbReference type="ARBA" id="ARBA00010651"/>
    </source>
</evidence>
<keyword evidence="14" id="KW-0408">Iron</keyword>
<comment type="cofactor">
    <cofactor evidence="20">
        <name>[2Fe-2S] cluster</name>
        <dbReference type="ChEBI" id="CHEBI:190135"/>
    </cofactor>
</comment>
<keyword evidence="10" id="KW-0479">Metal-binding</keyword>
<evidence type="ECO:0000256" key="1">
    <source>
        <dbReference type="ARBA" id="ARBA00002494"/>
    </source>
</evidence>
<evidence type="ECO:0000256" key="20">
    <source>
        <dbReference type="ARBA" id="ARBA00034078"/>
    </source>
</evidence>
<dbReference type="Proteomes" id="UP001596266">
    <property type="component" value="Unassembled WGS sequence"/>
</dbReference>
<keyword evidence="11" id="KW-0249">Electron transport</keyword>
<evidence type="ECO:0000256" key="6">
    <source>
        <dbReference type="ARBA" id="ARBA00022475"/>
    </source>
</evidence>
<keyword evidence="6" id="KW-1003">Cell membrane</keyword>
<keyword evidence="12 21" id="KW-1133">Transmembrane helix</keyword>
<keyword evidence="8 21" id="KW-0812">Transmembrane</keyword>
<keyword evidence="5" id="KW-0813">Transport</keyword>
<comment type="caution">
    <text evidence="23">The sequence shown here is derived from an EMBL/GenBank/DDBJ whole genome shotgun (WGS) entry which is preliminary data.</text>
</comment>
<evidence type="ECO:0000256" key="17">
    <source>
        <dbReference type="ARBA" id="ARBA00023157"/>
    </source>
</evidence>
<dbReference type="SUPFAM" id="SSF50022">
    <property type="entry name" value="ISP domain"/>
    <property type="match status" value="1"/>
</dbReference>
<keyword evidence="13" id="KW-0560">Oxidoreductase</keyword>
<keyword evidence="24" id="KW-1185">Reference proteome</keyword>
<comment type="subcellular location">
    <subcellularLocation>
        <location evidence="2">Cell membrane</location>
        <topology evidence="2">Multi-pass membrane protein</topology>
    </subcellularLocation>
</comment>
<evidence type="ECO:0000256" key="8">
    <source>
        <dbReference type="ARBA" id="ARBA00022692"/>
    </source>
</evidence>
<feature type="domain" description="Rieske" evidence="22">
    <location>
        <begin position="268"/>
        <end position="337"/>
    </location>
</feature>
<accession>A0ABW1X271</accession>
<evidence type="ECO:0000256" key="16">
    <source>
        <dbReference type="ARBA" id="ARBA00023136"/>
    </source>
</evidence>
<evidence type="ECO:0000313" key="24">
    <source>
        <dbReference type="Proteomes" id="UP001596266"/>
    </source>
</evidence>
<keyword evidence="7" id="KW-0679">Respiratory chain</keyword>
<evidence type="ECO:0000256" key="15">
    <source>
        <dbReference type="ARBA" id="ARBA00023014"/>
    </source>
</evidence>
<dbReference type="CDD" id="cd03467">
    <property type="entry name" value="Rieske"/>
    <property type="match status" value="1"/>
</dbReference>
<evidence type="ECO:0000256" key="18">
    <source>
        <dbReference type="ARBA" id="ARBA00029586"/>
    </source>
</evidence>
<dbReference type="InterPro" id="IPR036922">
    <property type="entry name" value="Rieske_2Fe-2S_sf"/>
</dbReference>
<dbReference type="PROSITE" id="PS51296">
    <property type="entry name" value="RIESKE"/>
    <property type="match status" value="1"/>
</dbReference>
<dbReference type="Pfam" id="PF19297">
    <property type="entry name" value="QcrA_N"/>
    <property type="match status" value="1"/>
</dbReference>
<evidence type="ECO:0000256" key="11">
    <source>
        <dbReference type="ARBA" id="ARBA00022982"/>
    </source>
</evidence>
<evidence type="ECO:0000256" key="10">
    <source>
        <dbReference type="ARBA" id="ARBA00022723"/>
    </source>
</evidence>
<protein>
    <recommendedName>
        <fullName evidence="4">Cytochrome bc1 complex Rieske iron-sulfur subunit</fullName>
    </recommendedName>
    <alternativeName>
        <fullName evidence="18">Cytochrome bc1 reductase complex subunit QcrA</fullName>
    </alternativeName>
    <alternativeName>
        <fullName evidence="19">Rieske iron-sulfur protein</fullName>
    </alternativeName>
</protein>
<evidence type="ECO:0000313" key="23">
    <source>
        <dbReference type="EMBL" id="MFC6397430.1"/>
    </source>
</evidence>
<keyword evidence="9" id="KW-0001">2Fe-2S</keyword>
<comment type="function">
    <text evidence="1">Iron-sulfur subunit of the cytochrome bc1 complex, an essential component of the respiratory electron transport chain required for ATP synthesis. The bc1 complex catalyzes the oxidation of menaquinol and the reduction of cytochrome c in the respiratory chain. The bc1 complex operates through a Q-cycle mechanism that couples electron transfer to generation of the proton gradient that drives ATP synthesis.</text>
</comment>
<comment type="similarity">
    <text evidence="3">Belongs to the Rieske iron-sulfur protein family.</text>
</comment>
<dbReference type="Gene3D" id="2.102.10.10">
    <property type="entry name" value="Rieske [2Fe-2S] iron-sulphur domain"/>
    <property type="match status" value="1"/>
</dbReference>
<evidence type="ECO:0000256" key="7">
    <source>
        <dbReference type="ARBA" id="ARBA00022660"/>
    </source>
</evidence>
<sequence length="364" mass="39448">MVGQEGGSRVMNDHKDIELVDEASYQPVPNPGLEPHHERWTDANAAAANRAYREVLGMLALVPLLAIAFVVIYFAVPKENYVKFGPLHASAMHVGLGLTGGVATLLIGFACIHWAKQLMDDTEVIDYRHSASSSADDREAMLQQWRAGAAESSLGRRKLIGLGLAGAGLAAVPAVVLLADMGPHPGPGLRRATIEKTIWADGVKLVNDITFKPIKASDMEIGQLVNAEPENLEELHGTAFQQAKAKAAIIIVRMAPESIRIPESRKDWQVNGILAYSKICTHVGCPISLWEQKSHHLLCPCHQSTFDLGDSGVVVFGPAARALPQLPIKVSADGYLVAQRDFDVPVGPSYFERDSRNDFKKGDN</sequence>
<evidence type="ECO:0000256" key="19">
    <source>
        <dbReference type="ARBA" id="ARBA00032409"/>
    </source>
</evidence>
<dbReference type="InterPro" id="IPR005805">
    <property type="entry name" value="Rieske_Fe-S_prot_C"/>
</dbReference>
<dbReference type="Pfam" id="PF00355">
    <property type="entry name" value="Rieske"/>
    <property type="match status" value="1"/>
</dbReference>
<evidence type="ECO:0000256" key="9">
    <source>
        <dbReference type="ARBA" id="ARBA00022714"/>
    </source>
</evidence>
<keyword evidence="16 21" id="KW-0472">Membrane</keyword>
<dbReference type="RefSeq" id="WP_386769545.1">
    <property type="nucleotide sequence ID" value="NZ_BAAAKI010000010.1"/>
</dbReference>
<dbReference type="InterPro" id="IPR045603">
    <property type="entry name" value="QcrA_N"/>
</dbReference>
<evidence type="ECO:0000259" key="22">
    <source>
        <dbReference type="PROSITE" id="PS51296"/>
    </source>
</evidence>
<evidence type="ECO:0000256" key="4">
    <source>
        <dbReference type="ARBA" id="ARBA00015816"/>
    </source>
</evidence>
<evidence type="ECO:0000256" key="14">
    <source>
        <dbReference type="ARBA" id="ARBA00023004"/>
    </source>
</evidence>
<keyword evidence="17" id="KW-1015">Disulfide bond</keyword>
<feature type="transmembrane region" description="Helical" evidence="21">
    <location>
        <begin position="55"/>
        <end position="76"/>
    </location>
</feature>
<feature type="transmembrane region" description="Helical" evidence="21">
    <location>
        <begin position="159"/>
        <end position="179"/>
    </location>
</feature>
<dbReference type="PRINTS" id="PR00162">
    <property type="entry name" value="RIESKE"/>
</dbReference>
<evidence type="ECO:0000256" key="12">
    <source>
        <dbReference type="ARBA" id="ARBA00022989"/>
    </source>
</evidence>
<evidence type="ECO:0000256" key="5">
    <source>
        <dbReference type="ARBA" id="ARBA00022448"/>
    </source>
</evidence>
<evidence type="ECO:0000256" key="13">
    <source>
        <dbReference type="ARBA" id="ARBA00023002"/>
    </source>
</evidence>
<evidence type="ECO:0000256" key="2">
    <source>
        <dbReference type="ARBA" id="ARBA00004651"/>
    </source>
</evidence>
<evidence type="ECO:0000256" key="21">
    <source>
        <dbReference type="SAM" id="Phobius"/>
    </source>
</evidence>
<organism evidence="23 24">
    <name type="scientific">Luteococcus sanguinis</name>
    <dbReference type="NCBI Taxonomy" id="174038"/>
    <lineage>
        <taxon>Bacteria</taxon>
        <taxon>Bacillati</taxon>
        <taxon>Actinomycetota</taxon>
        <taxon>Actinomycetes</taxon>
        <taxon>Propionibacteriales</taxon>
        <taxon>Propionibacteriaceae</taxon>
        <taxon>Luteococcus</taxon>
    </lineage>
</organism>
<reference evidence="24" key="1">
    <citation type="journal article" date="2019" name="Int. J. Syst. Evol. Microbiol.">
        <title>The Global Catalogue of Microorganisms (GCM) 10K type strain sequencing project: providing services to taxonomists for standard genome sequencing and annotation.</title>
        <authorList>
            <consortium name="The Broad Institute Genomics Platform"/>
            <consortium name="The Broad Institute Genome Sequencing Center for Infectious Disease"/>
            <person name="Wu L."/>
            <person name="Ma J."/>
        </authorList>
    </citation>
    <scope>NUCLEOTIDE SEQUENCE [LARGE SCALE GENOMIC DNA]</scope>
    <source>
        <strain evidence="24">CGMCC 1.15277</strain>
    </source>
</reference>
<feature type="transmembrane region" description="Helical" evidence="21">
    <location>
        <begin position="96"/>
        <end position="115"/>
    </location>
</feature>
<dbReference type="PANTHER" id="PTHR10134">
    <property type="entry name" value="CYTOCHROME B-C1 COMPLEX SUBUNIT RIESKE, MITOCHONDRIAL"/>
    <property type="match status" value="1"/>
</dbReference>
<keyword evidence="15" id="KW-0411">Iron-sulfur</keyword>
<proteinExistence type="inferred from homology"/>
<dbReference type="InterPro" id="IPR017941">
    <property type="entry name" value="Rieske_2Fe-2S"/>
</dbReference>
<name>A0ABW1X271_9ACTN</name>
<dbReference type="InterPro" id="IPR014349">
    <property type="entry name" value="Rieske_Fe-S_prot"/>
</dbReference>